<name>A0A2T4Z2J7_9HYPH</name>
<dbReference type="InterPro" id="IPR017497">
    <property type="entry name" value="BchO"/>
</dbReference>
<dbReference type="GO" id="GO:0003824">
    <property type="term" value="F:catalytic activity"/>
    <property type="evidence" value="ECO:0007669"/>
    <property type="project" value="InterPro"/>
</dbReference>
<dbReference type="InterPro" id="IPR000073">
    <property type="entry name" value="AB_hydrolase_1"/>
</dbReference>
<dbReference type="NCBIfam" id="TIGR03056">
    <property type="entry name" value="bchO_mg_che_rel"/>
    <property type="match status" value="1"/>
</dbReference>
<evidence type="ECO:0000313" key="2">
    <source>
        <dbReference type="EMBL" id="PTM54985.1"/>
    </source>
</evidence>
<dbReference type="PRINTS" id="PR00111">
    <property type="entry name" value="ABHYDROLASE"/>
</dbReference>
<accession>A0A2T4Z2J7</accession>
<dbReference type="EMBL" id="PZZL01000005">
    <property type="protein sequence ID" value="PTM54985.1"/>
    <property type="molecule type" value="Genomic_DNA"/>
</dbReference>
<dbReference type="PRINTS" id="PR00412">
    <property type="entry name" value="EPOXHYDRLASE"/>
</dbReference>
<dbReference type="PANTHER" id="PTHR46438">
    <property type="entry name" value="ALPHA/BETA-HYDROLASES SUPERFAMILY PROTEIN"/>
    <property type="match status" value="1"/>
</dbReference>
<gene>
    <name evidence="2" type="ORF">C8P69_105135</name>
</gene>
<feature type="domain" description="AB hydrolase-1" evidence="1">
    <location>
        <begin position="42"/>
        <end position="276"/>
    </location>
</feature>
<proteinExistence type="predicted"/>
<reference evidence="2 3" key="1">
    <citation type="submission" date="2018-04" db="EMBL/GenBank/DDBJ databases">
        <title>Genomic Encyclopedia of Archaeal and Bacterial Type Strains, Phase II (KMG-II): from individual species to whole genera.</title>
        <authorList>
            <person name="Goeker M."/>
        </authorList>
    </citation>
    <scope>NUCLEOTIDE SEQUENCE [LARGE SCALE GENOMIC DNA]</scope>
    <source>
        <strain evidence="2 3">DSM 25521</strain>
    </source>
</reference>
<dbReference type="PANTHER" id="PTHR46438:SF11">
    <property type="entry name" value="LIPASE-RELATED"/>
    <property type="match status" value="1"/>
</dbReference>
<dbReference type="Proteomes" id="UP000241808">
    <property type="component" value="Unassembled WGS sequence"/>
</dbReference>
<dbReference type="AlphaFoldDB" id="A0A2T4Z2J7"/>
<dbReference type="Gene3D" id="3.40.50.1820">
    <property type="entry name" value="alpha/beta hydrolase"/>
    <property type="match status" value="1"/>
</dbReference>
<evidence type="ECO:0000313" key="3">
    <source>
        <dbReference type="Proteomes" id="UP000241808"/>
    </source>
</evidence>
<sequence>MTQRLDWKRDGATWPGHEHSRFVEAAGHTFHVQVSGDGPVALLLHGTGASTHSWRRFAPLLAGRFTVVAPDLPGHAFTRAPFASSLSLDAMAESIAALMVKLGRMPDLIIGHSAGAAIALQMALKGLAAPRGIVSLNGALRPLEGFASRFFPPIARMLALLPVVPQVFAWRARDPAVLDDLLKQTGSRIPPEDRAIYARLAASPPHVGAALGMMANWDLSALERSFPKVTTPVLLVAGTQDGMVPARQADVVAHRLPHAEVARLRSLGHLAHEEAPERVAATVLDWFDRVTALPAEAVAPIGATP</sequence>
<dbReference type="RefSeq" id="WP_108177786.1">
    <property type="nucleotide sequence ID" value="NZ_PZZL01000005.1"/>
</dbReference>
<keyword evidence="3" id="KW-1185">Reference proteome</keyword>
<organism evidence="2 3">
    <name type="scientific">Phreatobacter oligotrophus</name>
    <dbReference type="NCBI Taxonomy" id="1122261"/>
    <lineage>
        <taxon>Bacteria</taxon>
        <taxon>Pseudomonadati</taxon>
        <taxon>Pseudomonadota</taxon>
        <taxon>Alphaproteobacteria</taxon>
        <taxon>Hyphomicrobiales</taxon>
        <taxon>Phreatobacteraceae</taxon>
        <taxon>Phreatobacter</taxon>
    </lineage>
</organism>
<dbReference type="Pfam" id="PF00561">
    <property type="entry name" value="Abhydrolase_1"/>
    <property type="match status" value="1"/>
</dbReference>
<dbReference type="InterPro" id="IPR000639">
    <property type="entry name" value="Epox_hydrolase-like"/>
</dbReference>
<protein>
    <submittedName>
        <fullName evidence="2">Magnesium chelatase accessory protein</fullName>
    </submittedName>
</protein>
<dbReference type="SUPFAM" id="SSF53474">
    <property type="entry name" value="alpha/beta-Hydrolases"/>
    <property type="match status" value="1"/>
</dbReference>
<comment type="caution">
    <text evidence="2">The sequence shown here is derived from an EMBL/GenBank/DDBJ whole genome shotgun (WGS) entry which is preliminary data.</text>
</comment>
<dbReference type="OrthoDB" id="9799612at2"/>
<dbReference type="InterPro" id="IPR029058">
    <property type="entry name" value="AB_hydrolase_fold"/>
</dbReference>
<evidence type="ECO:0000259" key="1">
    <source>
        <dbReference type="Pfam" id="PF00561"/>
    </source>
</evidence>